<dbReference type="GO" id="GO:0006355">
    <property type="term" value="P:regulation of DNA-templated transcription"/>
    <property type="evidence" value="ECO:0007669"/>
    <property type="project" value="InterPro"/>
</dbReference>
<proteinExistence type="predicted"/>
<keyword evidence="4" id="KW-0804">Transcription</keyword>
<dbReference type="Pfam" id="PF00196">
    <property type="entry name" value="GerE"/>
    <property type="match status" value="1"/>
</dbReference>
<sequence length="219" mass="24235">MDKNLNIPPSGVRGLAKILLLDDHFMVLEGLKSILTQSADIEIIATAVNAFDAHVLLKKHPEINLVLTDINLPDVSGIEFCAKVKKEFPHIQVIGISTFKQRSYVSQMMQNGASGYVVKSANAEEIIFAIREVLNGKFYFSSEINTAENIILPDSAPALTRREKEILSLIAQGLTNNDIAEKLFLSPYTVDTHRKNLLFKFEVANTAQLIKKATEVGLV</sequence>
<reference evidence="8" key="2">
    <citation type="submission" date="2020-09" db="EMBL/GenBank/DDBJ databases">
        <authorList>
            <person name="Sun Q."/>
            <person name="Zhou Y."/>
        </authorList>
    </citation>
    <scope>NUCLEOTIDE SEQUENCE</scope>
    <source>
        <strain evidence="8">CGMCC 1.15958</strain>
    </source>
</reference>
<keyword evidence="2" id="KW-0805">Transcription regulation</keyword>
<dbReference type="SUPFAM" id="SSF52172">
    <property type="entry name" value="CheY-like"/>
    <property type="match status" value="1"/>
</dbReference>
<dbReference type="CDD" id="cd17535">
    <property type="entry name" value="REC_NarL-like"/>
    <property type="match status" value="1"/>
</dbReference>
<dbReference type="InterPro" id="IPR001789">
    <property type="entry name" value="Sig_transdc_resp-reg_receiver"/>
</dbReference>
<evidence type="ECO:0000313" key="9">
    <source>
        <dbReference type="Proteomes" id="UP000609064"/>
    </source>
</evidence>
<dbReference type="Pfam" id="PF00072">
    <property type="entry name" value="Response_reg"/>
    <property type="match status" value="1"/>
</dbReference>
<evidence type="ECO:0000256" key="1">
    <source>
        <dbReference type="ARBA" id="ARBA00022553"/>
    </source>
</evidence>
<dbReference type="InterPro" id="IPR058245">
    <property type="entry name" value="NreC/VraR/RcsB-like_REC"/>
</dbReference>
<feature type="domain" description="HTH luxR-type" evidence="6">
    <location>
        <begin position="152"/>
        <end position="217"/>
    </location>
</feature>
<keyword evidence="9" id="KW-1185">Reference proteome</keyword>
<organism evidence="8 9">
    <name type="scientific">Emticicia aquatilis</name>
    <dbReference type="NCBI Taxonomy" id="1537369"/>
    <lineage>
        <taxon>Bacteria</taxon>
        <taxon>Pseudomonadati</taxon>
        <taxon>Bacteroidota</taxon>
        <taxon>Cytophagia</taxon>
        <taxon>Cytophagales</taxon>
        <taxon>Leadbetterellaceae</taxon>
        <taxon>Emticicia</taxon>
    </lineage>
</organism>
<dbReference type="InterPro" id="IPR000792">
    <property type="entry name" value="Tscrpt_reg_LuxR_C"/>
</dbReference>
<dbReference type="CDD" id="cd06170">
    <property type="entry name" value="LuxR_C_like"/>
    <property type="match status" value="1"/>
</dbReference>
<accession>A0A916YFG7</accession>
<protein>
    <submittedName>
        <fullName evidence="8">DNA-binding response regulator</fullName>
    </submittedName>
</protein>
<dbReference type="SMART" id="SM00448">
    <property type="entry name" value="REC"/>
    <property type="match status" value="1"/>
</dbReference>
<dbReference type="PANTHER" id="PTHR43214">
    <property type="entry name" value="TWO-COMPONENT RESPONSE REGULATOR"/>
    <property type="match status" value="1"/>
</dbReference>
<evidence type="ECO:0000256" key="3">
    <source>
        <dbReference type="ARBA" id="ARBA00023125"/>
    </source>
</evidence>
<evidence type="ECO:0000313" key="8">
    <source>
        <dbReference type="EMBL" id="GGD42531.1"/>
    </source>
</evidence>
<keyword evidence="3 8" id="KW-0238">DNA-binding</keyword>
<keyword evidence="1 5" id="KW-0597">Phosphoprotein</keyword>
<reference evidence="8" key="1">
    <citation type="journal article" date="2014" name="Int. J. Syst. Evol. Microbiol.">
        <title>Complete genome sequence of Corynebacterium casei LMG S-19264T (=DSM 44701T), isolated from a smear-ripened cheese.</title>
        <authorList>
            <consortium name="US DOE Joint Genome Institute (JGI-PGF)"/>
            <person name="Walter F."/>
            <person name="Albersmeier A."/>
            <person name="Kalinowski J."/>
            <person name="Ruckert C."/>
        </authorList>
    </citation>
    <scope>NUCLEOTIDE SEQUENCE</scope>
    <source>
        <strain evidence="8">CGMCC 1.15958</strain>
    </source>
</reference>
<dbReference type="GO" id="GO:0000160">
    <property type="term" value="P:phosphorelay signal transduction system"/>
    <property type="evidence" value="ECO:0007669"/>
    <property type="project" value="InterPro"/>
</dbReference>
<dbReference type="GO" id="GO:0003677">
    <property type="term" value="F:DNA binding"/>
    <property type="evidence" value="ECO:0007669"/>
    <property type="project" value="UniProtKB-KW"/>
</dbReference>
<feature type="domain" description="Response regulatory" evidence="7">
    <location>
        <begin position="17"/>
        <end position="134"/>
    </location>
</feature>
<dbReference type="Proteomes" id="UP000609064">
    <property type="component" value="Unassembled WGS sequence"/>
</dbReference>
<gene>
    <name evidence="8" type="ORF">GCM10011514_03130</name>
</gene>
<feature type="modified residue" description="4-aspartylphosphate" evidence="5">
    <location>
        <position position="69"/>
    </location>
</feature>
<dbReference type="PRINTS" id="PR00038">
    <property type="entry name" value="HTHLUXR"/>
</dbReference>
<dbReference type="AlphaFoldDB" id="A0A916YFG7"/>
<dbReference type="EMBL" id="BMKK01000001">
    <property type="protein sequence ID" value="GGD42531.1"/>
    <property type="molecule type" value="Genomic_DNA"/>
</dbReference>
<dbReference type="InterPro" id="IPR011006">
    <property type="entry name" value="CheY-like_superfamily"/>
</dbReference>
<dbReference type="InterPro" id="IPR039420">
    <property type="entry name" value="WalR-like"/>
</dbReference>
<evidence type="ECO:0000259" key="6">
    <source>
        <dbReference type="PROSITE" id="PS50043"/>
    </source>
</evidence>
<comment type="caution">
    <text evidence="8">The sequence shown here is derived from an EMBL/GenBank/DDBJ whole genome shotgun (WGS) entry which is preliminary data.</text>
</comment>
<dbReference type="Gene3D" id="3.40.50.2300">
    <property type="match status" value="1"/>
</dbReference>
<name>A0A916YFG7_9BACT</name>
<dbReference type="PROSITE" id="PS50043">
    <property type="entry name" value="HTH_LUXR_2"/>
    <property type="match status" value="1"/>
</dbReference>
<dbReference type="SMART" id="SM00421">
    <property type="entry name" value="HTH_LUXR"/>
    <property type="match status" value="1"/>
</dbReference>
<evidence type="ECO:0000256" key="2">
    <source>
        <dbReference type="ARBA" id="ARBA00023015"/>
    </source>
</evidence>
<dbReference type="PROSITE" id="PS00622">
    <property type="entry name" value="HTH_LUXR_1"/>
    <property type="match status" value="1"/>
</dbReference>
<evidence type="ECO:0000259" key="7">
    <source>
        <dbReference type="PROSITE" id="PS50110"/>
    </source>
</evidence>
<evidence type="ECO:0000256" key="5">
    <source>
        <dbReference type="PROSITE-ProRule" id="PRU00169"/>
    </source>
</evidence>
<dbReference type="PANTHER" id="PTHR43214:SF41">
    <property type="entry name" value="NITRATE_NITRITE RESPONSE REGULATOR PROTEIN NARP"/>
    <property type="match status" value="1"/>
</dbReference>
<evidence type="ECO:0000256" key="4">
    <source>
        <dbReference type="ARBA" id="ARBA00023163"/>
    </source>
</evidence>
<dbReference type="PROSITE" id="PS50110">
    <property type="entry name" value="RESPONSE_REGULATORY"/>
    <property type="match status" value="1"/>
</dbReference>
<dbReference type="RefSeq" id="WP_188763955.1">
    <property type="nucleotide sequence ID" value="NZ_BMKK01000001.1"/>
</dbReference>